<evidence type="ECO:0000313" key="2">
    <source>
        <dbReference type="Proteomes" id="UP001283361"/>
    </source>
</evidence>
<evidence type="ECO:0000313" key="1">
    <source>
        <dbReference type="EMBL" id="KAK3781866.1"/>
    </source>
</evidence>
<dbReference type="AlphaFoldDB" id="A0AAE1A752"/>
<sequence length="253" mass="28549">MVTSQVIKGRRQILMGQPNDTVTKGYQLKAGRGSLGLATGGHFLLVWVESQKFQTRERWMDDSRPGLPDQPLPVRNEEELIQTYRTCIGHTHDFYRSYTRHTQDLHKTCFTNKQTITSFGQGTNEAAIRTGVTPLVVAKERKFEVKELTQKSVGVIFSAARSRGELVSGHTTSIRILRTPVGQSNGLVLNPNPWLCELDESLSSRDQPTSSGVWPEQDPYAVRARGDVWGAWWSIWTWLTDRARDLGKDKGSH</sequence>
<dbReference type="EMBL" id="JAWDGP010002576">
    <property type="protein sequence ID" value="KAK3781866.1"/>
    <property type="molecule type" value="Genomic_DNA"/>
</dbReference>
<accession>A0AAE1A752</accession>
<name>A0AAE1A752_9GAST</name>
<proteinExistence type="predicted"/>
<reference evidence="1" key="1">
    <citation type="journal article" date="2023" name="G3 (Bethesda)">
        <title>A reference genome for the long-term kleptoplast-retaining sea slug Elysia crispata morphotype clarki.</title>
        <authorList>
            <person name="Eastman K.E."/>
            <person name="Pendleton A.L."/>
            <person name="Shaikh M.A."/>
            <person name="Suttiyut T."/>
            <person name="Ogas R."/>
            <person name="Tomko P."/>
            <person name="Gavelis G."/>
            <person name="Widhalm J.R."/>
            <person name="Wisecaver J.H."/>
        </authorList>
    </citation>
    <scope>NUCLEOTIDE SEQUENCE</scope>
    <source>
        <strain evidence="1">ECLA1</strain>
    </source>
</reference>
<organism evidence="1 2">
    <name type="scientific">Elysia crispata</name>
    <name type="common">lettuce slug</name>
    <dbReference type="NCBI Taxonomy" id="231223"/>
    <lineage>
        <taxon>Eukaryota</taxon>
        <taxon>Metazoa</taxon>
        <taxon>Spiralia</taxon>
        <taxon>Lophotrochozoa</taxon>
        <taxon>Mollusca</taxon>
        <taxon>Gastropoda</taxon>
        <taxon>Heterobranchia</taxon>
        <taxon>Euthyneura</taxon>
        <taxon>Panpulmonata</taxon>
        <taxon>Sacoglossa</taxon>
        <taxon>Placobranchoidea</taxon>
        <taxon>Plakobranchidae</taxon>
        <taxon>Elysia</taxon>
    </lineage>
</organism>
<protein>
    <submittedName>
        <fullName evidence="1">Uncharacterized protein</fullName>
    </submittedName>
</protein>
<keyword evidence="2" id="KW-1185">Reference proteome</keyword>
<dbReference type="Proteomes" id="UP001283361">
    <property type="component" value="Unassembled WGS sequence"/>
</dbReference>
<gene>
    <name evidence="1" type="ORF">RRG08_020558</name>
</gene>
<comment type="caution">
    <text evidence="1">The sequence shown here is derived from an EMBL/GenBank/DDBJ whole genome shotgun (WGS) entry which is preliminary data.</text>
</comment>